<name>A0A5C6BV70_9BACT</name>
<comment type="caution">
    <text evidence="1">The sequence shown here is derived from an EMBL/GenBank/DDBJ whole genome shotgun (WGS) entry which is preliminary data.</text>
</comment>
<reference evidence="1 2" key="1">
    <citation type="journal article" date="2020" name="Antonie Van Leeuwenhoek">
        <title>Rhodopirellula heiligendammensis sp. nov., Rhodopirellula pilleata sp. nov., and Rhodopirellula solitaria sp. nov. isolated from natural or artificial marine surfaces in Northern Germany and California, USA, and emended description of the genus Rhodopirellula.</title>
        <authorList>
            <person name="Kallscheuer N."/>
            <person name="Wiegand S."/>
            <person name="Jogler M."/>
            <person name="Boedeker C."/>
            <person name="Peeters S.H."/>
            <person name="Rast P."/>
            <person name="Heuer A."/>
            <person name="Jetten M.S.M."/>
            <person name="Rohde M."/>
            <person name="Jogler C."/>
        </authorList>
    </citation>
    <scope>NUCLEOTIDE SEQUENCE [LARGE SCALE GENOMIC DNA]</scope>
    <source>
        <strain evidence="1 2">Poly21</strain>
    </source>
</reference>
<gene>
    <name evidence="1" type="ORF">Poly21_31620</name>
</gene>
<dbReference type="OrthoDB" id="238599at2"/>
<sequence length="288" mass="30079">MLHSAYSVKLGDTVLAGVTRLDSQTNPEVEAEVGIGSQFPQFAVVRALKPRIAFQSRAIAAALTALGTTGAAITALNKLLANYVELENGAPSSSGIGYTLDKGLIFPRQLTVSHRKDAVLDIDSRSISADGSTAPMTFGAATIGTLTRDNLRHTLKSVTVAGVTFDCNTDVTIDFGINADTLGCNSNIYDSHVTQEGGVTPTITVTTQDVAKLSQLTLDGKRGDVVIVLRQYDPSGIGFEADDTNDITLTGKGISNFTNLTGDGNGIATGPIKTVCDWDGTNAPLTIS</sequence>
<dbReference type="EMBL" id="SJPU01000002">
    <property type="protein sequence ID" value="TWU15958.1"/>
    <property type="molecule type" value="Genomic_DNA"/>
</dbReference>
<proteinExistence type="predicted"/>
<protein>
    <submittedName>
        <fullName evidence="1">Uncharacterized protein</fullName>
    </submittedName>
</protein>
<evidence type="ECO:0000313" key="1">
    <source>
        <dbReference type="EMBL" id="TWU15958.1"/>
    </source>
</evidence>
<keyword evidence="2" id="KW-1185">Reference proteome</keyword>
<dbReference type="RefSeq" id="WP_146407709.1">
    <property type="nucleotide sequence ID" value="NZ_SJPU01000002.1"/>
</dbReference>
<evidence type="ECO:0000313" key="2">
    <source>
        <dbReference type="Proteomes" id="UP000319908"/>
    </source>
</evidence>
<dbReference type="Proteomes" id="UP000319908">
    <property type="component" value="Unassembled WGS sequence"/>
</dbReference>
<dbReference type="AlphaFoldDB" id="A0A5C6BV70"/>
<organism evidence="1 2">
    <name type="scientific">Allorhodopirellula heiligendammensis</name>
    <dbReference type="NCBI Taxonomy" id="2714739"/>
    <lineage>
        <taxon>Bacteria</taxon>
        <taxon>Pseudomonadati</taxon>
        <taxon>Planctomycetota</taxon>
        <taxon>Planctomycetia</taxon>
        <taxon>Pirellulales</taxon>
        <taxon>Pirellulaceae</taxon>
        <taxon>Allorhodopirellula</taxon>
    </lineage>
</organism>
<accession>A0A5C6BV70</accession>